<dbReference type="PANTHER" id="PTHR10434:SF9">
    <property type="entry name" value="PHOSPHOLIPID_GLYCEROL ACYLTRANSFERASE DOMAIN-CONTAINING PROTEIN"/>
    <property type="match status" value="1"/>
</dbReference>
<reference evidence="6" key="1">
    <citation type="journal article" date="2019" name="Int. J. Syst. Evol. Microbiol.">
        <title>The Global Catalogue of Microorganisms (GCM) 10K type strain sequencing project: providing services to taxonomists for standard genome sequencing and annotation.</title>
        <authorList>
            <consortium name="The Broad Institute Genomics Platform"/>
            <consortium name="The Broad Institute Genome Sequencing Center for Infectious Disease"/>
            <person name="Wu L."/>
            <person name="Ma J."/>
        </authorList>
    </citation>
    <scope>NUCLEOTIDE SEQUENCE [LARGE SCALE GENOMIC DNA]</scope>
    <source>
        <strain evidence="6">JCM 19134</strain>
    </source>
</reference>
<evidence type="ECO:0000256" key="2">
    <source>
        <dbReference type="ARBA" id="ARBA00022679"/>
    </source>
</evidence>
<protein>
    <submittedName>
        <fullName evidence="5">Lysophosphatidylcholine acyltransferase</fullName>
    </submittedName>
</protein>
<evidence type="ECO:0000259" key="4">
    <source>
        <dbReference type="SMART" id="SM00563"/>
    </source>
</evidence>
<dbReference type="RefSeq" id="WP_345421343.1">
    <property type="nucleotide sequence ID" value="NZ_AP031496.1"/>
</dbReference>
<evidence type="ECO:0000313" key="6">
    <source>
        <dbReference type="Proteomes" id="UP001409585"/>
    </source>
</evidence>
<keyword evidence="2" id="KW-0808">Transferase</keyword>
<evidence type="ECO:0000256" key="1">
    <source>
        <dbReference type="ARBA" id="ARBA00005189"/>
    </source>
</evidence>
<evidence type="ECO:0000313" key="5">
    <source>
        <dbReference type="EMBL" id="GAA4942365.1"/>
    </source>
</evidence>
<keyword evidence="3 5" id="KW-0012">Acyltransferase</keyword>
<comment type="caution">
    <text evidence="5">The sequence shown here is derived from an EMBL/GenBank/DDBJ whole genome shotgun (WGS) entry which is preliminary data.</text>
</comment>
<evidence type="ECO:0000256" key="3">
    <source>
        <dbReference type="ARBA" id="ARBA00023315"/>
    </source>
</evidence>
<organism evidence="5 6">
    <name type="scientific">Halioxenophilus aromaticivorans</name>
    <dbReference type="NCBI Taxonomy" id="1306992"/>
    <lineage>
        <taxon>Bacteria</taxon>
        <taxon>Pseudomonadati</taxon>
        <taxon>Pseudomonadota</taxon>
        <taxon>Gammaproteobacteria</taxon>
        <taxon>Alteromonadales</taxon>
        <taxon>Alteromonadaceae</taxon>
        <taxon>Halioxenophilus</taxon>
    </lineage>
</organism>
<sequence length="214" mass="24190">MTQPGSDNNSKPYQKPLPRPVEELTLPLAMPRMGNRFSRWLGRKLMALSGWQVAGEIPNQRHLVIAAAPHTSNWDFIHAMCLVLAVGVKFSYLMKQEAFFWPFKGLFIALGGIPVDRTRGDEIMSQMQEWFNHNPNCWVAMTPEGTRGEVSRFKTGFLRIAQAVDAPIMLVAFSYPNKTFYFAEPPPLSGDIDTDADVIKAFFDEHFGGSKPRR</sequence>
<keyword evidence="6" id="KW-1185">Reference proteome</keyword>
<proteinExistence type="predicted"/>
<dbReference type="Pfam" id="PF01553">
    <property type="entry name" value="Acyltransferase"/>
    <property type="match status" value="1"/>
</dbReference>
<feature type="domain" description="Phospholipid/glycerol acyltransferase" evidence="4">
    <location>
        <begin position="64"/>
        <end position="176"/>
    </location>
</feature>
<gene>
    <name evidence="5" type="ORF">GCM10025791_21060</name>
</gene>
<comment type="pathway">
    <text evidence="1">Lipid metabolism.</text>
</comment>
<dbReference type="SUPFAM" id="SSF69593">
    <property type="entry name" value="Glycerol-3-phosphate (1)-acyltransferase"/>
    <property type="match status" value="1"/>
</dbReference>
<dbReference type="GO" id="GO:0003841">
    <property type="term" value="F:1-acylglycerol-3-phosphate O-acyltransferase activity"/>
    <property type="evidence" value="ECO:0007669"/>
    <property type="project" value="TreeGrafter"/>
</dbReference>
<dbReference type="GO" id="GO:0006654">
    <property type="term" value="P:phosphatidic acid biosynthetic process"/>
    <property type="evidence" value="ECO:0007669"/>
    <property type="project" value="TreeGrafter"/>
</dbReference>
<dbReference type="EMBL" id="BAABLX010000016">
    <property type="protein sequence ID" value="GAA4942365.1"/>
    <property type="molecule type" value="Genomic_DNA"/>
</dbReference>
<dbReference type="SMART" id="SM00563">
    <property type="entry name" value="PlsC"/>
    <property type="match status" value="1"/>
</dbReference>
<dbReference type="AlphaFoldDB" id="A0AAV3U2M2"/>
<dbReference type="Proteomes" id="UP001409585">
    <property type="component" value="Unassembled WGS sequence"/>
</dbReference>
<accession>A0AAV3U2M2</accession>
<dbReference type="InterPro" id="IPR002123">
    <property type="entry name" value="Plipid/glycerol_acylTrfase"/>
</dbReference>
<name>A0AAV3U2M2_9ALTE</name>
<dbReference type="PANTHER" id="PTHR10434">
    <property type="entry name" value="1-ACYL-SN-GLYCEROL-3-PHOSPHATE ACYLTRANSFERASE"/>
    <property type="match status" value="1"/>
</dbReference>